<dbReference type="CDD" id="cd00487">
    <property type="entry name" value="Pep_deformylase"/>
    <property type="match status" value="1"/>
</dbReference>
<dbReference type="Gene3D" id="3.90.45.10">
    <property type="entry name" value="Peptide deformylase"/>
    <property type="match status" value="1"/>
</dbReference>
<dbReference type="PRINTS" id="PR01576">
    <property type="entry name" value="PDEFORMYLASE"/>
</dbReference>
<gene>
    <name evidence="6" type="primary">def</name>
    <name evidence="7" type="ORF">ABAZ39_01675</name>
</gene>
<evidence type="ECO:0000256" key="2">
    <source>
        <dbReference type="ARBA" id="ARBA00022723"/>
    </source>
</evidence>
<name>A0A060DIC2_9PROT</name>
<keyword evidence="5 6" id="KW-0408">Iron</keyword>
<sequence length="168" mass="18888">MAVLDILVAPHPVLKQKAKPVDKVDARIAKLMDDMVETMYAAKGIGLAAPQIGILERVIVVDVHDKDEKPNPIRLANPEIVWKSDETSVCEEGCLSVPDQYAEVTRPSSVRVRYLDESNETREIEADGILATCIQHEIDHLNGVLFVDYLSMLKRNMILRKVQKMQRA</sequence>
<dbReference type="Proteomes" id="UP000027186">
    <property type="component" value="Chromosome"/>
</dbReference>
<keyword evidence="4 6" id="KW-0648">Protein biosynthesis</keyword>
<evidence type="ECO:0000256" key="3">
    <source>
        <dbReference type="ARBA" id="ARBA00022801"/>
    </source>
</evidence>
<evidence type="ECO:0000313" key="7">
    <source>
        <dbReference type="EMBL" id="AIB10748.1"/>
    </source>
</evidence>
<dbReference type="EC" id="3.5.1.88" evidence="6"/>
<comment type="similarity">
    <text evidence="1 6">Belongs to the polypeptide deformylase family.</text>
</comment>
<dbReference type="EMBL" id="CP007793">
    <property type="protein sequence ID" value="AIB10748.1"/>
    <property type="molecule type" value="Genomic_DNA"/>
</dbReference>
<dbReference type="PANTHER" id="PTHR10458:SF22">
    <property type="entry name" value="PEPTIDE DEFORMYLASE"/>
    <property type="match status" value="1"/>
</dbReference>
<dbReference type="NCBIfam" id="NF001159">
    <property type="entry name" value="PRK00150.1-3"/>
    <property type="match status" value="1"/>
</dbReference>
<dbReference type="PANTHER" id="PTHR10458">
    <property type="entry name" value="PEPTIDE DEFORMYLASE"/>
    <property type="match status" value="1"/>
</dbReference>
<proteinExistence type="inferred from homology"/>
<dbReference type="GO" id="GO:0042586">
    <property type="term" value="F:peptide deformylase activity"/>
    <property type="evidence" value="ECO:0007669"/>
    <property type="project" value="UniProtKB-UniRule"/>
</dbReference>
<dbReference type="PIRSF" id="PIRSF004749">
    <property type="entry name" value="Pep_def"/>
    <property type="match status" value="1"/>
</dbReference>
<dbReference type="NCBIfam" id="TIGR00079">
    <property type="entry name" value="pept_deformyl"/>
    <property type="match status" value="1"/>
</dbReference>
<dbReference type="AlphaFoldDB" id="A0A060DIC2"/>
<evidence type="ECO:0000313" key="8">
    <source>
        <dbReference type="Proteomes" id="UP000027186"/>
    </source>
</evidence>
<evidence type="ECO:0000256" key="4">
    <source>
        <dbReference type="ARBA" id="ARBA00022917"/>
    </source>
</evidence>
<dbReference type="Pfam" id="PF01327">
    <property type="entry name" value="Pep_deformylase"/>
    <property type="match status" value="1"/>
</dbReference>
<evidence type="ECO:0000256" key="6">
    <source>
        <dbReference type="HAMAP-Rule" id="MF_00163"/>
    </source>
</evidence>
<dbReference type="GO" id="GO:0006412">
    <property type="term" value="P:translation"/>
    <property type="evidence" value="ECO:0007669"/>
    <property type="project" value="UniProtKB-UniRule"/>
</dbReference>
<reference evidence="7 8" key="1">
    <citation type="journal article" date="2014" name="Genome Announc.">
        <title>Complete Genome Sequence of the Model Rhizosphere Strain Azospirillum brasilense Az39, Successfully Applied in Agriculture.</title>
        <authorList>
            <person name="Rivera D."/>
            <person name="Revale S."/>
            <person name="Molina R."/>
            <person name="Gualpa J."/>
            <person name="Puente M."/>
            <person name="Maroniche G."/>
            <person name="Paris G."/>
            <person name="Baker D."/>
            <person name="Clavijo B."/>
            <person name="McLay K."/>
            <person name="Spaepen S."/>
            <person name="Perticari A."/>
            <person name="Vazquez M."/>
            <person name="Wisniewski-Dye F."/>
            <person name="Watkins C."/>
            <person name="Martinez-Abarca F."/>
            <person name="Vanderleyden J."/>
            <person name="Cassan F."/>
        </authorList>
    </citation>
    <scope>NUCLEOTIDE SEQUENCE [LARGE SCALE GENOMIC DNA]</scope>
    <source>
        <strain evidence="7 8">Az39</strain>
    </source>
</reference>
<evidence type="ECO:0000256" key="5">
    <source>
        <dbReference type="ARBA" id="ARBA00023004"/>
    </source>
</evidence>
<comment type="function">
    <text evidence="6">Removes the formyl group from the N-terminal Met of newly synthesized proteins. Requires at least a dipeptide for an efficient rate of reaction. N-terminal L-methionine is a prerequisite for activity but the enzyme has broad specificity at other positions.</text>
</comment>
<comment type="catalytic activity">
    <reaction evidence="6">
        <text>N-terminal N-formyl-L-methionyl-[peptide] + H2O = N-terminal L-methionyl-[peptide] + formate</text>
        <dbReference type="Rhea" id="RHEA:24420"/>
        <dbReference type="Rhea" id="RHEA-COMP:10639"/>
        <dbReference type="Rhea" id="RHEA-COMP:10640"/>
        <dbReference type="ChEBI" id="CHEBI:15377"/>
        <dbReference type="ChEBI" id="CHEBI:15740"/>
        <dbReference type="ChEBI" id="CHEBI:49298"/>
        <dbReference type="ChEBI" id="CHEBI:64731"/>
        <dbReference type="EC" id="3.5.1.88"/>
    </reaction>
</comment>
<dbReference type="RefSeq" id="WP_038526078.1">
    <property type="nucleotide sequence ID" value="NZ_CP007793.1"/>
</dbReference>
<dbReference type="FunFam" id="3.90.45.10:FF:000005">
    <property type="entry name" value="Peptide deformylase"/>
    <property type="match status" value="1"/>
</dbReference>
<evidence type="ECO:0000256" key="1">
    <source>
        <dbReference type="ARBA" id="ARBA00010759"/>
    </source>
</evidence>
<keyword evidence="3 6" id="KW-0378">Hydrolase</keyword>
<comment type="cofactor">
    <cofactor evidence="6">
        <name>Fe(2+)</name>
        <dbReference type="ChEBI" id="CHEBI:29033"/>
    </cofactor>
    <text evidence="6">Binds 1 Fe(2+) ion.</text>
</comment>
<dbReference type="InterPro" id="IPR023635">
    <property type="entry name" value="Peptide_deformylase"/>
</dbReference>
<dbReference type="HAMAP" id="MF_00163">
    <property type="entry name" value="Pep_deformylase"/>
    <property type="match status" value="1"/>
</dbReference>
<dbReference type="InterPro" id="IPR036821">
    <property type="entry name" value="Peptide_deformylase_sf"/>
</dbReference>
<dbReference type="KEGG" id="abq:ABAZ39_01675"/>
<keyword evidence="2 6" id="KW-0479">Metal-binding</keyword>
<feature type="binding site" evidence="6">
    <location>
        <position position="94"/>
    </location>
    <ligand>
        <name>Fe cation</name>
        <dbReference type="ChEBI" id="CHEBI:24875"/>
    </ligand>
</feature>
<protein>
    <recommendedName>
        <fullName evidence="6">Peptide deformylase</fullName>
        <shortName evidence="6">PDF</shortName>
        <ecNumber evidence="6">3.5.1.88</ecNumber>
    </recommendedName>
    <alternativeName>
        <fullName evidence="6">Polypeptide deformylase</fullName>
    </alternativeName>
</protein>
<dbReference type="GO" id="GO:0046872">
    <property type="term" value="F:metal ion binding"/>
    <property type="evidence" value="ECO:0007669"/>
    <property type="project" value="UniProtKB-KW"/>
</dbReference>
<feature type="active site" evidence="6">
    <location>
        <position position="137"/>
    </location>
</feature>
<feature type="binding site" evidence="6">
    <location>
        <position position="136"/>
    </location>
    <ligand>
        <name>Fe cation</name>
        <dbReference type="ChEBI" id="CHEBI:24875"/>
    </ligand>
</feature>
<dbReference type="SUPFAM" id="SSF56420">
    <property type="entry name" value="Peptide deformylase"/>
    <property type="match status" value="1"/>
</dbReference>
<organism evidence="7 8">
    <name type="scientific">Azospirillum argentinense</name>
    <dbReference type="NCBI Taxonomy" id="2970906"/>
    <lineage>
        <taxon>Bacteria</taxon>
        <taxon>Pseudomonadati</taxon>
        <taxon>Pseudomonadota</taxon>
        <taxon>Alphaproteobacteria</taxon>
        <taxon>Rhodospirillales</taxon>
        <taxon>Azospirillaceae</taxon>
        <taxon>Azospirillum</taxon>
    </lineage>
</organism>
<feature type="binding site" evidence="6">
    <location>
        <position position="140"/>
    </location>
    <ligand>
        <name>Fe cation</name>
        <dbReference type="ChEBI" id="CHEBI:24875"/>
    </ligand>
</feature>
<accession>A0A060DIC2</accession>